<reference evidence="3 4" key="1">
    <citation type="submission" date="2020-07" db="EMBL/GenBank/DDBJ databases">
        <title>Novel species isolated from subtropical streams in China.</title>
        <authorList>
            <person name="Lu H."/>
        </authorList>
    </citation>
    <scope>NUCLEOTIDE SEQUENCE [LARGE SCALE GENOMIC DNA]</scope>
    <source>
        <strain evidence="3 4">FT3S</strain>
    </source>
</reference>
<dbReference type="PANTHER" id="PTHR43214">
    <property type="entry name" value="TWO-COMPONENT RESPONSE REGULATOR"/>
    <property type="match status" value="1"/>
</dbReference>
<organism evidence="3 4">
    <name type="scientific">Rugamonas fusca</name>
    <dbReference type="NCBI Taxonomy" id="2758568"/>
    <lineage>
        <taxon>Bacteria</taxon>
        <taxon>Pseudomonadati</taxon>
        <taxon>Pseudomonadota</taxon>
        <taxon>Betaproteobacteria</taxon>
        <taxon>Burkholderiales</taxon>
        <taxon>Oxalobacteraceae</taxon>
        <taxon>Telluria group</taxon>
        <taxon>Rugamonas</taxon>
    </lineage>
</organism>
<dbReference type="CDD" id="cd06170">
    <property type="entry name" value="LuxR_C_like"/>
    <property type="match status" value="1"/>
</dbReference>
<dbReference type="Proteomes" id="UP000566711">
    <property type="component" value="Unassembled WGS sequence"/>
</dbReference>
<evidence type="ECO:0000313" key="3">
    <source>
        <dbReference type="EMBL" id="MBA5607114.1"/>
    </source>
</evidence>
<dbReference type="InterPro" id="IPR036388">
    <property type="entry name" value="WH-like_DNA-bd_sf"/>
</dbReference>
<feature type="domain" description="HTH luxR-type" evidence="2">
    <location>
        <begin position="253"/>
        <end position="310"/>
    </location>
</feature>
<name>A0A7W2I837_9BURK</name>
<accession>A0A7W2I837</accession>
<dbReference type="InterPro" id="IPR039420">
    <property type="entry name" value="WalR-like"/>
</dbReference>
<dbReference type="SUPFAM" id="SSF46894">
    <property type="entry name" value="C-terminal effector domain of the bipartite response regulators"/>
    <property type="match status" value="1"/>
</dbReference>
<sequence length="326" mass="36275">MKLDDFSRLVTHWNALAQEAPPQLFKERALDALRVHLPFDSAWWGTGVRGARHPRIIESYVYHLPQQFALDWLTVSADDDFALAVQAQPGVTHALVDDCGFSEAMRAFDRHYGVGPSLATSHGDAQTGFGTFLSAFRRLDAAPFNEAERQRMQLLVPHLMHAGELSWRHALGSYLQTQLVAHANADACLIGASGEFCRQLLREWPTWQGGPLPLPLARAIADGQRHWSGKQVHIELADGGPQRVQLTLRARVGDGLTASQERVAREYVAGFSYKEIARNLGLAPSTVRTYLRECYLKLGVCNKLELSERVGRVAPAKPRATRRPDV</sequence>
<dbReference type="AlphaFoldDB" id="A0A7W2I837"/>
<dbReference type="Pfam" id="PF00196">
    <property type="entry name" value="GerE"/>
    <property type="match status" value="1"/>
</dbReference>
<evidence type="ECO:0000313" key="4">
    <source>
        <dbReference type="Proteomes" id="UP000566711"/>
    </source>
</evidence>
<dbReference type="GO" id="GO:0006355">
    <property type="term" value="P:regulation of DNA-templated transcription"/>
    <property type="evidence" value="ECO:0007669"/>
    <property type="project" value="InterPro"/>
</dbReference>
<dbReference type="InterPro" id="IPR016032">
    <property type="entry name" value="Sig_transdc_resp-reg_C-effctor"/>
</dbReference>
<gene>
    <name evidence="3" type="ORF">H3H36_17285</name>
</gene>
<keyword evidence="1" id="KW-0238">DNA-binding</keyword>
<proteinExistence type="predicted"/>
<evidence type="ECO:0000256" key="1">
    <source>
        <dbReference type="ARBA" id="ARBA00023125"/>
    </source>
</evidence>
<dbReference type="PRINTS" id="PR00038">
    <property type="entry name" value="HTHLUXR"/>
</dbReference>
<protein>
    <recommendedName>
        <fullName evidence="2">HTH luxR-type domain-containing protein</fullName>
    </recommendedName>
</protein>
<dbReference type="Gene3D" id="1.10.10.10">
    <property type="entry name" value="Winged helix-like DNA-binding domain superfamily/Winged helix DNA-binding domain"/>
    <property type="match status" value="1"/>
</dbReference>
<evidence type="ECO:0000259" key="2">
    <source>
        <dbReference type="SMART" id="SM00421"/>
    </source>
</evidence>
<keyword evidence="4" id="KW-1185">Reference proteome</keyword>
<dbReference type="GO" id="GO:0003677">
    <property type="term" value="F:DNA binding"/>
    <property type="evidence" value="ECO:0007669"/>
    <property type="project" value="UniProtKB-KW"/>
</dbReference>
<dbReference type="InterPro" id="IPR000792">
    <property type="entry name" value="Tscrpt_reg_LuxR_C"/>
</dbReference>
<comment type="caution">
    <text evidence="3">The sequence shown here is derived from an EMBL/GenBank/DDBJ whole genome shotgun (WGS) entry which is preliminary data.</text>
</comment>
<dbReference type="EMBL" id="JACEZS010000015">
    <property type="protein sequence ID" value="MBA5607114.1"/>
    <property type="molecule type" value="Genomic_DNA"/>
</dbReference>
<dbReference type="SMART" id="SM00421">
    <property type="entry name" value="HTH_LUXR"/>
    <property type="match status" value="1"/>
</dbReference>